<reference evidence="2" key="1">
    <citation type="journal article" date="2017" name="MBio">
        <title>Type VI secretion-mediated competition in the bee gut microbiome.</title>
        <authorList>
            <person name="Steele M.I."/>
            <person name="Kwong W.K."/>
            <person name="Powell J.E."/>
            <person name="Whiteley M."/>
            <person name="Moran N.A."/>
        </authorList>
    </citation>
    <scope>NUCLEOTIDE SEQUENCE [LARGE SCALE GENOMIC DNA]</scope>
    <source>
        <strain evidence="2">WkB273</strain>
    </source>
</reference>
<feature type="domain" description="DUF7480" evidence="1">
    <location>
        <begin position="3"/>
        <end position="110"/>
    </location>
</feature>
<dbReference type="AlphaFoldDB" id="A0A2N9X4K2"/>
<dbReference type="Pfam" id="PF24295">
    <property type="entry name" value="DUF7480"/>
    <property type="match status" value="1"/>
</dbReference>
<dbReference type="EMBL" id="MEIL01000030">
    <property type="protein sequence ID" value="PIT37899.1"/>
    <property type="molecule type" value="Genomic_DNA"/>
</dbReference>
<organism evidence="2 3">
    <name type="scientific">Snodgrassella alvi</name>
    <dbReference type="NCBI Taxonomy" id="1196083"/>
    <lineage>
        <taxon>Bacteria</taxon>
        <taxon>Pseudomonadati</taxon>
        <taxon>Pseudomonadota</taxon>
        <taxon>Betaproteobacteria</taxon>
        <taxon>Neisseriales</taxon>
        <taxon>Neisseriaceae</taxon>
        <taxon>Snodgrassella</taxon>
    </lineage>
</organism>
<evidence type="ECO:0000313" key="2">
    <source>
        <dbReference type="EMBL" id="PIT37899.1"/>
    </source>
</evidence>
<evidence type="ECO:0000313" key="3">
    <source>
        <dbReference type="Proteomes" id="UP000230202"/>
    </source>
</evidence>
<proteinExistence type="predicted"/>
<name>A0A2N9X4K2_9NEIS</name>
<keyword evidence="3" id="KW-1185">Reference proteome</keyword>
<protein>
    <recommendedName>
        <fullName evidence="1">DUF7480 domain-containing protein</fullName>
    </recommendedName>
</protein>
<evidence type="ECO:0000259" key="1">
    <source>
        <dbReference type="Pfam" id="PF24295"/>
    </source>
</evidence>
<dbReference type="InterPro" id="IPR055903">
    <property type="entry name" value="DUF7480"/>
</dbReference>
<gene>
    <name evidence="2" type="ORF">BHC54_10270</name>
</gene>
<dbReference type="Proteomes" id="UP000230202">
    <property type="component" value="Unassembled WGS sequence"/>
</dbReference>
<sequence length="128" mass="14605">MMYTPDITLKKDGQPCISIPLHEVNFLNKNKQFDIITADVFQVGVGTLWEKKYYDSSKPYKIQAGKCIGFEYHFQKNIVYSIGFISAASGSKEFENGEQKIWSRDLRITTNTDGSAKLLLDLEARENN</sequence>
<accession>A0A2N9X4K2</accession>
<comment type="caution">
    <text evidence="2">The sequence shown here is derived from an EMBL/GenBank/DDBJ whole genome shotgun (WGS) entry which is preliminary data.</text>
</comment>